<comment type="caution">
    <text evidence="1">The sequence shown here is derived from an EMBL/GenBank/DDBJ whole genome shotgun (WGS) entry which is preliminary data.</text>
</comment>
<organism evidence="1 2">
    <name type="scientific">Salix dunnii</name>
    <dbReference type="NCBI Taxonomy" id="1413687"/>
    <lineage>
        <taxon>Eukaryota</taxon>
        <taxon>Viridiplantae</taxon>
        <taxon>Streptophyta</taxon>
        <taxon>Embryophyta</taxon>
        <taxon>Tracheophyta</taxon>
        <taxon>Spermatophyta</taxon>
        <taxon>Magnoliopsida</taxon>
        <taxon>eudicotyledons</taxon>
        <taxon>Gunneridae</taxon>
        <taxon>Pentapetalae</taxon>
        <taxon>rosids</taxon>
        <taxon>fabids</taxon>
        <taxon>Malpighiales</taxon>
        <taxon>Salicaceae</taxon>
        <taxon>Saliceae</taxon>
        <taxon>Salix</taxon>
    </lineage>
</organism>
<keyword evidence="2" id="KW-1185">Reference proteome</keyword>
<reference evidence="1 2" key="1">
    <citation type="submission" date="2020-10" db="EMBL/GenBank/DDBJ databases">
        <title>Plant Genome Project.</title>
        <authorList>
            <person name="Zhang R.-G."/>
        </authorList>
    </citation>
    <scope>NUCLEOTIDE SEQUENCE [LARGE SCALE GENOMIC DNA]</scope>
    <source>
        <strain evidence="1">FAFU-HL-1</strain>
        <tissue evidence="1">Leaf</tissue>
    </source>
</reference>
<proteinExistence type="predicted"/>
<evidence type="ECO:0000313" key="1">
    <source>
        <dbReference type="EMBL" id="KAF9674880.1"/>
    </source>
</evidence>
<protein>
    <submittedName>
        <fullName evidence="1">Uncharacterized protein</fullName>
    </submittedName>
</protein>
<dbReference type="EMBL" id="JADGMS010000010">
    <property type="protein sequence ID" value="KAF9674880.1"/>
    <property type="molecule type" value="Genomic_DNA"/>
</dbReference>
<sequence>MKPWSLSCFAFCTAIEYSKALLTMKLPLLCNDYWYSSVYSFVALSCFWMTVDGSGRVFVAVLMGCFAEVLYIPDDKNVSARAISERGMGNHGELDLPVWFRWTGKLMNGDCITVELCIKKLLVSMYPTCEGTFAFSGDSSGKL</sequence>
<accession>A0A835JP99</accession>
<dbReference type="AlphaFoldDB" id="A0A835JP99"/>
<dbReference type="Proteomes" id="UP000657918">
    <property type="component" value="Unassembled WGS sequence"/>
</dbReference>
<evidence type="ECO:0000313" key="2">
    <source>
        <dbReference type="Proteomes" id="UP000657918"/>
    </source>
</evidence>
<name>A0A835JP99_9ROSI</name>
<gene>
    <name evidence="1" type="ORF">SADUNF_Sadunf10G0173200</name>
</gene>